<dbReference type="PROSITE" id="PS00198">
    <property type="entry name" value="4FE4S_FER_1"/>
    <property type="match status" value="1"/>
</dbReference>
<feature type="domain" description="4Fe-4S ferredoxin-type" evidence="8">
    <location>
        <begin position="255"/>
        <end position="288"/>
    </location>
</feature>
<keyword evidence="2" id="KW-0004">4Fe-4S</keyword>
<sequence>MTDLIPSKEDKDGEKQVRYRMLYESEDKVYIRHIRGFYSRIRKYTGLPLLLAFFFIPWLMIDGRQAVLFDLPARKFHIFWTTFGPQDGMLLAWLLIIAAFSLFAVTTLVGRVWCGYTCPQTVWTLMFVWAERVCEGDRNKRIKLDKASWSMEKFLRKSGKQALWILIALATALAFVGYFYGIRELVLDLARFQAAPVAVFWVAFFTIATYLNAGFMREQVCKYMCPYARFQSVMYDQDTLAVHYDTKRGENRGPRKPGIDYKAKGLGDCIDCSWCVQVCPVDIDIRDGLQYECINCGLCVDACDSVMDKMNYPRGLIRYTSEDELETGKTNFVRPRLFGYAAVLLAMVLLFTYTVATRMPVQAEVLRDRGARMYRVVQGDVQNVYTVKINNMDQAAHKFNIRVEGREGYQYSIRKPKVIFVEEGELYAVPIRVSVPKSQIETPKHKITIIVEALDNPELRDEHVTVFIAPKPGK</sequence>
<dbReference type="InterPro" id="IPR017896">
    <property type="entry name" value="4Fe4S_Fe-S-bd"/>
</dbReference>
<feature type="transmembrane region" description="Helical" evidence="7">
    <location>
        <begin position="44"/>
        <end position="61"/>
    </location>
</feature>
<dbReference type="NCBIfam" id="TIGR02745">
    <property type="entry name" value="ccoG_rdxA_fixG"/>
    <property type="match status" value="1"/>
</dbReference>
<reference evidence="9 10" key="1">
    <citation type="submission" date="2023-04" db="EMBL/GenBank/DDBJ databases">
        <title>Marinobulbifer ophiurae gen. nov., sp. Nov., isolate from tissue of brittle star Ophioplocus japonicus.</title>
        <authorList>
            <person name="Kawano K."/>
            <person name="Sawayama S."/>
            <person name="Nakagawa S."/>
        </authorList>
    </citation>
    <scope>NUCLEOTIDE SEQUENCE [LARGE SCALE GENOMIC DNA]</scope>
    <source>
        <strain evidence="9 10">NKW57</strain>
    </source>
</reference>
<dbReference type="PANTHER" id="PTHR30176">
    <property type="entry name" value="FERREDOXIN-TYPE PROTEIN NAPH"/>
    <property type="match status" value="1"/>
</dbReference>
<evidence type="ECO:0000259" key="8">
    <source>
        <dbReference type="PROSITE" id="PS51379"/>
    </source>
</evidence>
<dbReference type="PROSITE" id="PS51379">
    <property type="entry name" value="4FE4S_FER_2"/>
    <property type="match status" value="1"/>
</dbReference>
<dbReference type="InterPro" id="IPR032879">
    <property type="entry name" value="FixG_C"/>
</dbReference>
<dbReference type="Pfam" id="PF13746">
    <property type="entry name" value="Fer4_18"/>
    <property type="match status" value="1"/>
</dbReference>
<comment type="caution">
    <text evidence="9">The sequence shown here is derived from an EMBL/GenBank/DDBJ whole genome shotgun (WGS) entry which is preliminary data.</text>
</comment>
<feature type="transmembrane region" description="Helical" evidence="7">
    <location>
        <begin position="162"/>
        <end position="182"/>
    </location>
</feature>
<dbReference type="InterPro" id="IPR014116">
    <property type="entry name" value="Cyt_c_oxidase_cbb3_FixG"/>
</dbReference>
<keyword evidence="10" id="KW-1185">Reference proteome</keyword>
<feature type="transmembrane region" description="Helical" evidence="7">
    <location>
        <begin position="90"/>
        <end position="110"/>
    </location>
</feature>
<keyword evidence="5" id="KW-0408">Iron</keyword>
<accession>A0ABQ6LXF8</accession>
<evidence type="ECO:0000256" key="5">
    <source>
        <dbReference type="ARBA" id="ARBA00023004"/>
    </source>
</evidence>
<keyword evidence="3" id="KW-0479">Metal-binding</keyword>
<evidence type="ECO:0000256" key="3">
    <source>
        <dbReference type="ARBA" id="ARBA00022723"/>
    </source>
</evidence>
<dbReference type="InterPro" id="IPR051684">
    <property type="entry name" value="Electron_Trans/Redox"/>
</dbReference>
<protein>
    <submittedName>
        <fullName evidence="9">Cytochrome c oxidase accessory protein CcoG</fullName>
    </submittedName>
</protein>
<dbReference type="Proteomes" id="UP001224392">
    <property type="component" value="Unassembled WGS sequence"/>
</dbReference>
<dbReference type="Gene3D" id="2.60.40.10">
    <property type="entry name" value="Immunoglobulins"/>
    <property type="match status" value="1"/>
</dbReference>
<keyword evidence="7" id="KW-1133">Transmembrane helix</keyword>
<keyword evidence="4" id="KW-0249">Electron transport</keyword>
<dbReference type="PANTHER" id="PTHR30176:SF3">
    <property type="entry name" value="FERREDOXIN-TYPE PROTEIN NAPH"/>
    <property type="match status" value="1"/>
</dbReference>
<evidence type="ECO:0000256" key="7">
    <source>
        <dbReference type="SAM" id="Phobius"/>
    </source>
</evidence>
<organism evidence="9 10">
    <name type="scientific">Biformimicrobium ophioploci</name>
    <dbReference type="NCBI Taxonomy" id="3036711"/>
    <lineage>
        <taxon>Bacteria</taxon>
        <taxon>Pseudomonadati</taxon>
        <taxon>Pseudomonadota</taxon>
        <taxon>Gammaproteobacteria</taxon>
        <taxon>Cellvibrionales</taxon>
        <taxon>Microbulbiferaceae</taxon>
        <taxon>Biformimicrobium</taxon>
    </lineage>
</organism>
<feature type="transmembrane region" description="Helical" evidence="7">
    <location>
        <begin position="337"/>
        <end position="356"/>
    </location>
</feature>
<evidence type="ECO:0000313" key="9">
    <source>
        <dbReference type="EMBL" id="GMG86804.1"/>
    </source>
</evidence>
<dbReference type="Pfam" id="PF12801">
    <property type="entry name" value="Fer4_5"/>
    <property type="match status" value="1"/>
</dbReference>
<gene>
    <name evidence="9" type="primary">ccoG</name>
    <name evidence="9" type="ORF">MNKW57_11250</name>
</gene>
<evidence type="ECO:0000256" key="1">
    <source>
        <dbReference type="ARBA" id="ARBA00022448"/>
    </source>
</evidence>
<name>A0ABQ6LXF8_9GAMM</name>
<feature type="transmembrane region" description="Helical" evidence="7">
    <location>
        <begin position="194"/>
        <end position="213"/>
    </location>
</feature>
<keyword evidence="6" id="KW-0411">Iron-sulfur</keyword>
<keyword evidence="1" id="KW-0813">Transport</keyword>
<proteinExistence type="predicted"/>
<keyword evidence="7" id="KW-0472">Membrane</keyword>
<evidence type="ECO:0000313" key="10">
    <source>
        <dbReference type="Proteomes" id="UP001224392"/>
    </source>
</evidence>
<dbReference type="EMBL" id="BSYJ01000002">
    <property type="protein sequence ID" value="GMG86804.1"/>
    <property type="molecule type" value="Genomic_DNA"/>
</dbReference>
<evidence type="ECO:0000256" key="6">
    <source>
        <dbReference type="ARBA" id="ARBA00023014"/>
    </source>
</evidence>
<dbReference type="InterPro" id="IPR013783">
    <property type="entry name" value="Ig-like_fold"/>
</dbReference>
<dbReference type="Pfam" id="PF11614">
    <property type="entry name" value="FixG_C"/>
    <property type="match status" value="1"/>
</dbReference>
<evidence type="ECO:0000256" key="4">
    <source>
        <dbReference type="ARBA" id="ARBA00022982"/>
    </source>
</evidence>
<dbReference type="SUPFAM" id="SSF54862">
    <property type="entry name" value="4Fe-4S ferredoxins"/>
    <property type="match status" value="1"/>
</dbReference>
<evidence type="ECO:0000256" key="2">
    <source>
        <dbReference type="ARBA" id="ARBA00022485"/>
    </source>
</evidence>
<keyword evidence="7" id="KW-0812">Transmembrane</keyword>
<dbReference type="InterPro" id="IPR017900">
    <property type="entry name" value="4Fe4S_Fe_S_CS"/>
</dbReference>